<dbReference type="InterPro" id="IPR036589">
    <property type="entry name" value="HCY_dom_sf"/>
</dbReference>
<dbReference type="AlphaFoldDB" id="A0A672HMK9"/>
<dbReference type="PANTHER" id="PTHR46120:SF1">
    <property type="entry name" value="HCY-BINDING DOMAIN-CONTAINING PROTEIN"/>
    <property type="match status" value="1"/>
</dbReference>
<dbReference type="InParanoid" id="A0A672HMK9"/>
<evidence type="ECO:0000256" key="3">
    <source>
        <dbReference type="ARBA" id="ARBA00034478"/>
    </source>
</evidence>
<sequence>MKYQRSTPISGTNTTFEQCLNGILERLDAGEVVVGDGGYVMQLERRGYVKAGHWTPEAAVEHPEAVRQLHREFLRAGADVIQTFTFYCSEDKLELSGNVTDISGAQINDAACDMAREVADEGGALVAGGVSQTPLYANKGSESDVKAIFKKQLDDFLKKDIDFFMVEVRSSEQHQILAFQVFVFTDIVGINCHLDPLTCVRQ</sequence>
<dbReference type="Pfam" id="PF02574">
    <property type="entry name" value="S-methyl_trans"/>
    <property type="match status" value="1"/>
</dbReference>
<dbReference type="GO" id="GO:0071267">
    <property type="term" value="P:L-methionine salvage"/>
    <property type="evidence" value="ECO:0007669"/>
    <property type="project" value="TreeGrafter"/>
</dbReference>
<name>A0A672HMK9_SALFA</name>
<protein>
    <recommendedName>
        <fullName evidence="5">Hcy-binding domain-containing protein</fullName>
    </recommendedName>
</protein>
<comment type="pathway">
    <text evidence="3">Amino-acid biosynthesis; L-methionine biosynthesis via de novo pathway.</text>
</comment>
<dbReference type="PANTHER" id="PTHR46120">
    <property type="entry name" value="BETAINE--HOMOCYSTEINE S-METHYLTRANSFERASE 1"/>
    <property type="match status" value="1"/>
</dbReference>
<reference evidence="6" key="2">
    <citation type="submission" date="2025-08" db="UniProtKB">
        <authorList>
            <consortium name="Ensembl"/>
        </authorList>
    </citation>
    <scope>IDENTIFICATION</scope>
</reference>
<proteinExistence type="predicted"/>
<reference evidence="6" key="1">
    <citation type="submission" date="2019-06" db="EMBL/GenBank/DDBJ databases">
        <authorList>
            <consortium name="Wellcome Sanger Institute Data Sharing"/>
        </authorList>
    </citation>
    <scope>NUCLEOTIDE SEQUENCE [LARGE SCALE GENOMIC DNA]</scope>
</reference>
<dbReference type="GO" id="GO:0005829">
    <property type="term" value="C:cytosol"/>
    <property type="evidence" value="ECO:0007669"/>
    <property type="project" value="TreeGrafter"/>
</dbReference>
<evidence type="ECO:0000313" key="7">
    <source>
        <dbReference type="Proteomes" id="UP000472267"/>
    </source>
</evidence>
<dbReference type="Proteomes" id="UP000472267">
    <property type="component" value="Chromosome 12"/>
</dbReference>
<keyword evidence="1" id="KW-0489">Methyltransferase</keyword>
<dbReference type="SUPFAM" id="SSF82282">
    <property type="entry name" value="Homocysteine S-methyltransferase"/>
    <property type="match status" value="1"/>
</dbReference>
<dbReference type="PROSITE" id="PS50970">
    <property type="entry name" value="HCY"/>
    <property type="match status" value="1"/>
</dbReference>
<keyword evidence="7" id="KW-1185">Reference proteome</keyword>
<dbReference type="InterPro" id="IPR051524">
    <property type="entry name" value="BHMT"/>
</dbReference>
<organism evidence="6 7">
    <name type="scientific">Salarias fasciatus</name>
    <name type="common">Jewelled blenny</name>
    <name type="synonym">Blennius fasciatus</name>
    <dbReference type="NCBI Taxonomy" id="181472"/>
    <lineage>
        <taxon>Eukaryota</taxon>
        <taxon>Metazoa</taxon>
        <taxon>Chordata</taxon>
        <taxon>Craniata</taxon>
        <taxon>Vertebrata</taxon>
        <taxon>Euteleostomi</taxon>
        <taxon>Actinopterygii</taxon>
        <taxon>Neopterygii</taxon>
        <taxon>Teleostei</taxon>
        <taxon>Neoteleostei</taxon>
        <taxon>Acanthomorphata</taxon>
        <taxon>Ovalentaria</taxon>
        <taxon>Blenniimorphae</taxon>
        <taxon>Blenniiformes</taxon>
        <taxon>Blennioidei</taxon>
        <taxon>Blenniidae</taxon>
        <taxon>Salariinae</taxon>
        <taxon>Salarias</taxon>
    </lineage>
</organism>
<evidence type="ECO:0000259" key="5">
    <source>
        <dbReference type="PROSITE" id="PS50970"/>
    </source>
</evidence>
<evidence type="ECO:0000313" key="6">
    <source>
        <dbReference type="Ensembl" id="ENSSFAP00005030488.1"/>
    </source>
</evidence>
<dbReference type="InterPro" id="IPR003726">
    <property type="entry name" value="HCY_dom"/>
</dbReference>
<reference evidence="6" key="3">
    <citation type="submission" date="2025-09" db="UniProtKB">
        <authorList>
            <consortium name="Ensembl"/>
        </authorList>
    </citation>
    <scope>IDENTIFICATION</scope>
</reference>
<dbReference type="Ensembl" id="ENSSFAT00005031588.1">
    <property type="protein sequence ID" value="ENSSFAP00005030488.1"/>
    <property type="gene ID" value="ENSSFAG00005015471.1"/>
</dbReference>
<feature type="domain" description="Hcy-binding" evidence="5">
    <location>
        <begin position="21"/>
        <end position="202"/>
    </location>
</feature>
<comment type="caution">
    <text evidence="4">Lacks conserved residue(s) required for the propagation of feature annotation.</text>
</comment>
<evidence type="ECO:0000256" key="1">
    <source>
        <dbReference type="ARBA" id="ARBA00022603"/>
    </source>
</evidence>
<accession>A0A672HMK9</accession>
<dbReference type="GO" id="GO:0032259">
    <property type="term" value="P:methylation"/>
    <property type="evidence" value="ECO:0007669"/>
    <property type="project" value="UniProtKB-KW"/>
</dbReference>
<evidence type="ECO:0000256" key="2">
    <source>
        <dbReference type="ARBA" id="ARBA00022679"/>
    </source>
</evidence>
<dbReference type="Gene3D" id="3.20.20.330">
    <property type="entry name" value="Homocysteine-binding-like domain"/>
    <property type="match status" value="1"/>
</dbReference>
<dbReference type="GO" id="GO:0047150">
    <property type="term" value="F:betaine-homocysteine S-methyltransferase activity"/>
    <property type="evidence" value="ECO:0007669"/>
    <property type="project" value="TreeGrafter"/>
</dbReference>
<keyword evidence="2" id="KW-0808">Transferase</keyword>
<evidence type="ECO:0000256" key="4">
    <source>
        <dbReference type="PROSITE-ProRule" id="PRU00333"/>
    </source>
</evidence>